<gene>
    <name evidence="2" type="ORF">R3P38DRAFT_2824265</name>
</gene>
<evidence type="ECO:0000259" key="1">
    <source>
        <dbReference type="Pfam" id="PF01480"/>
    </source>
</evidence>
<name>A0AAW0EG26_9AGAR</name>
<evidence type="ECO:0000313" key="3">
    <source>
        <dbReference type="Proteomes" id="UP001362999"/>
    </source>
</evidence>
<keyword evidence="3" id="KW-1185">Reference proteome</keyword>
<dbReference type="InterPro" id="IPR002483">
    <property type="entry name" value="PWI_dom"/>
</dbReference>
<evidence type="ECO:0000313" key="2">
    <source>
        <dbReference type="EMBL" id="KAK7064397.1"/>
    </source>
</evidence>
<sequence>MNKSLPRSELLERKEEFESVHVAIEQIAQLDFLDPKTIAKDVTIHEAISVASNDILNFLDHVDQHASETSPQGLAVFGKLFNVEFFAVLFKQRKLFHGLATHSLPVAERESSAAVVCWVDMILSRLGDNIVVVASGGSLAPLLSVSTNFKGEDGLCAASQLPVAWLSVPATIASGQASPAAKRLALRLSFAAFVLGPCLSDKNEPLTPRDIIETLNCFINEAQATEFSDSGVGDQLALQERLNFSMVLSLYATASRDHASESHLRPRSLGRLLGMLQNVLHPDDTTVSLQYLAPPQILDSAQILLLHWGDAVAWCWKTWDDYRAANAESVVFLTTMWLSHLDIPILPEQVNRSMTVDTASSIAILRVLHQIILSLNTVPSPIDSSLTAMTIISRACLFSVQSMNYLLGRQNEDECWIVSNMCKCLLSLFVLLVAKTEQDLIVYDYIIEALSSVDPQTLHICVTHLLEDSALRFAVRLHERLVWAQNSILEPLQTLKLHLIRSTLNFAVVLWYSGAHGCLSHEFVSPLLRDITQCLTEKTHFSDLASVVLGDALLTAFSAERRDGPGLSDESRECLWTFGITSSPRQLSIASSFAHYVLTSNLLCDALYCAEAWQCLGNVLLLILKHHYIEEQEPLALLVCPTLCAALTRLLQANSASTRFILSTPFTLNLCADLTRVNEDTLDDKYFVLLKQRLEKVGLSLLDQIRYMLSPNAVAATLDVPTITMRLMFYRMYDVSHLVFVPDI</sequence>
<organism evidence="2 3">
    <name type="scientific">Favolaschia claudopus</name>
    <dbReference type="NCBI Taxonomy" id="2862362"/>
    <lineage>
        <taxon>Eukaryota</taxon>
        <taxon>Fungi</taxon>
        <taxon>Dikarya</taxon>
        <taxon>Basidiomycota</taxon>
        <taxon>Agaricomycotina</taxon>
        <taxon>Agaricomycetes</taxon>
        <taxon>Agaricomycetidae</taxon>
        <taxon>Agaricales</taxon>
        <taxon>Marasmiineae</taxon>
        <taxon>Mycenaceae</taxon>
        <taxon>Favolaschia</taxon>
    </lineage>
</organism>
<accession>A0AAW0EG26</accession>
<comment type="caution">
    <text evidence="2">The sequence shown here is derived from an EMBL/GenBank/DDBJ whole genome shotgun (WGS) entry which is preliminary data.</text>
</comment>
<reference evidence="2 3" key="1">
    <citation type="journal article" date="2024" name="J Genomics">
        <title>Draft genome sequencing and assembly of Favolaschia claudopus CIRM-BRFM 2984 isolated from oak limbs.</title>
        <authorList>
            <person name="Navarro D."/>
            <person name="Drula E."/>
            <person name="Chaduli D."/>
            <person name="Cazenave R."/>
            <person name="Ahrendt S."/>
            <person name="Wang J."/>
            <person name="Lipzen A."/>
            <person name="Daum C."/>
            <person name="Barry K."/>
            <person name="Grigoriev I.V."/>
            <person name="Favel A."/>
            <person name="Rosso M.N."/>
            <person name="Martin F."/>
        </authorList>
    </citation>
    <scope>NUCLEOTIDE SEQUENCE [LARGE SCALE GENOMIC DNA]</scope>
    <source>
        <strain evidence="2 3">CIRM-BRFM 2984</strain>
    </source>
</reference>
<dbReference type="Pfam" id="PF01480">
    <property type="entry name" value="PWI"/>
    <property type="match status" value="1"/>
</dbReference>
<dbReference type="Proteomes" id="UP001362999">
    <property type="component" value="Unassembled WGS sequence"/>
</dbReference>
<dbReference type="EMBL" id="JAWWNJ010000001">
    <property type="protein sequence ID" value="KAK7064397.1"/>
    <property type="molecule type" value="Genomic_DNA"/>
</dbReference>
<dbReference type="AlphaFoldDB" id="A0AAW0EG26"/>
<feature type="domain" description="PWI" evidence="1">
    <location>
        <begin position="438"/>
        <end position="487"/>
    </location>
</feature>
<protein>
    <recommendedName>
        <fullName evidence="1">PWI domain-containing protein</fullName>
    </recommendedName>
</protein>
<proteinExistence type="predicted"/>